<feature type="compositionally biased region" description="Low complexity" evidence="1">
    <location>
        <begin position="187"/>
        <end position="197"/>
    </location>
</feature>
<keyword evidence="2" id="KW-0472">Membrane</keyword>
<evidence type="ECO:0000313" key="3">
    <source>
        <dbReference type="EMBL" id="CEH16000.1"/>
    </source>
</evidence>
<dbReference type="OrthoDB" id="3365745at2759"/>
<protein>
    <recommendedName>
        <fullName evidence="5">Transmembrane protein</fullName>
    </recommendedName>
</protein>
<feature type="transmembrane region" description="Helical" evidence="2">
    <location>
        <begin position="205"/>
        <end position="227"/>
    </location>
</feature>
<feature type="compositionally biased region" description="Low complexity" evidence="1">
    <location>
        <begin position="159"/>
        <end position="175"/>
    </location>
</feature>
<dbReference type="AlphaFoldDB" id="A0A0P1BIT9"/>
<name>A0A0P1BIT9_9BASI</name>
<reference evidence="3 4" key="1">
    <citation type="submission" date="2014-09" db="EMBL/GenBank/DDBJ databases">
        <authorList>
            <person name="Magalhaes I.L.F."/>
            <person name="Oliveira U."/>
            <person name="Santos F.R."/>
            <person name="Vidigal T.H.D.A."/>
            <person name="Brescovit A.D."/>
            <person name="Santos A.J."/>
        </authorList>
    </citation>
    <scope>NUCLEOTIDE SEQUENCE [LARGE SCALE GENOMIC DNA]</scope>
</reference>
<keyword evidence="2" id="KW-0812">Transmembrane</keyword>
<dbReference type="Proteomes" id="UP000054845">
    <property type="component" value="Unassembled WGS sequence"/>
</dbReference>
<feature type="compositionally biased region" description="Polar residues" evidence="1">
    <location>
        <begin position="1"/>
        <end position="14"/>
    </location>
</feature>
<dbReference type="EMBL" id="CCYA01000273">
    <property type="protein sequence ID" value="CEH16000.1"/>
    <property type="molecule type" value="Genomic_DNA"/>
</dbReference>
<accession>A0A0P1BIT9</accession>
<keyword evidence="4" id="KW-1185">Reference proteome</keyword>
<feature type="region of interest" description="Disordered" evidence="1">
    <location>
        <begin position="326"/>
        <end position="345"/>
    </location>
</feature>
<sequence>MASPNSHQLVSSGAESDILQLKKRGDVPAARRERMGVLSSGSASSAHLKVRSPAVDASQVTPLVQKQAHGGEVAHLEKRQSLGQPFTVTLAGTAYEGTFTTEETADPGYTSLCTDYPRASICEWSRGANPTAGKNDGGFTPNNSTEAPANIGGVANTNSSSASPFPASSDGSSSGNAILPGPAKPEGSSGTNSNNGGKSNTGATVGAAVGCLLGGLLIGALFALWFLRRRHRNRVAAMQRAHESDLARYSDKGTEGMTVLPYKSERPNNKALETARQRIKTLEAERNAASAFGDTLDKLSERELVDKLGSVNRRLEQTAMAISRAADHGNDVTASRLQSSGSLPKSVPSFARAALSSIVANNKTASLDNVLKHVVNAVLVEQLCQPFCFVGKASENDSFASLEVSVLRQFDQARAARWRVMAHAGLREASGDPQGRAAVRNTVQQAISALTDVLVWSGAESSRSAASAKANKELPRLEEAVKMLIALVIELKEKMSSANFAITSASGIASTFVLTVALGLQSTVATATQPKILLPAVSA</sequence>
<feature type="compositionally biased region" description="Polar residues" evidence="1">
    <location>
        <begin position="332"/>
        <end position="343"/>
    </location>
</feature>
<evidence type="ECO:0008006" key="5">
    <source>
        <dbReference type="Google" id="ProtNLM"/>
    </source>
</evidence>
<feature type="region of interest" description="Disordered" evidence="1">
    <location>
        <begin position="1"/>
        <end position="29"/>
    </location>
</feature>
<evidence type="ECO:0000256" key="1">
    <source>
        <dbReference type="SAM" id="MobiDB-lite"/>
    </source>
</evidence>
<keyword evidence="2" id="KW-1133">Transmembrane helix</keyword>
<feature type="region of interest" description="Disordered" evidence="1">
    <location>
        <begin position="133"/>
        <end position="197"/>
    </location>
</feature>
<feature type="transmembrane region" description="Helical" evidence="2">
    <location>
        <begin position="500"/>
        <end position="520"/>
    </location>
</feature>
<evidence type="ECO:0000313" key="4">
    <source>
        <dbReference type="Proteomes" id="UP000054845"/>
    </source>
</evidence>
<proteinExistence type="predicted"/>
<organism evidence="3 4">
    <name type="scientific">Ceraceosorus bombacis</name>
    <dbReference type="NCBI Taxonomy" id="401625"/>
    <lineage>
        <taxon>Eukaryota</taxon>
        <taxon>Fungi</taxon>
        <taxon>Dikarya</taxon>
        <taxon>Basidiomycota</taxon>
        <taxon>Ustilaginomycotina</taxon>
        <taxon>Exobasidiomycetes</taxon>
        <taxon>Ceraceosorales</taxon>
        <taxon>Ceraceosoraceae</taxon>
        <taxon>Ceraceosorus</taxon>
    </lineage>
</organism>
<evidence type="ECO:0000256" key="2">
    <source>
        <dbReference type="SAM" id="Phobius"/>
    </source>
</evidence>